<dbReference type="InterPro" id="IPR001486">
    <property type="entry name" value="Hemoglobin_trunc"/>
</dbReference>
<protein>
    <submittedName>
        <fullName evidence="6">Hemoglobin</fullName>
    </submittedName>
</protein>
<comment type="caution">
    <text evidence="6">The sequence shown here is derived from an EMBL/GenBank/DDBJ whole genome shotgun (WGS) entry which is preliminary data.</text>
</comment>
<evidence type="ECO:0000256" key="3">
    <source>
        <dbReference type="ARBA" id="ARBA00022723"/>
    </source>
</evidence>
<gene>
    <name evidence="6" type="ORF">FHS30_002262</name>
</gene>
<proteinExistence type="inferred from homology"/>
<dbReference type="GO" id="GO:0005344">
    <property type="term" value="F:oxygen carrier activity"/>
    <property type="evidence" value="ECO:0007669"/>
    <property type="project" value="InterPro"/>
</dbReference>
<name>A0A839ULJ9_9GAMM</name>
<dbReference type="PANTHER" id="PTHR47366:SF1">
    <property type="entry name" value="TWO-ON-TWO HEMOGLOBIN-3"/>
    <property type="match status" value="1"/>
</dbReference>
<dbReference type="GO" id="GO:0020037">
    <property type="term" value="F:heme binding"/>
    <property type="evidence" value="ECO:0007669"/>
    <property type="project" value="InterPro"/>
</dbReference>
<comment type="similarity">
    <text evidence="5">Belongs to the truncated hemoglobin family. Group II subfamily.</text>
</comment>
<dbReference type="InterPro" id="IPR009050">
    <property type="entry name" value="Globin-like_sf"/>
</dbReference>
<dbReference type="EMBL" id="JACHXZ010000003">
    <property type="protein sequence ID" value="MBB3169054.1"/>
    <property type="molecule type" value="Genomic_DNA"/>
</dbReference>
<dbReference type="Proteomes" id="UP000559987">
    <property type="component" value="Unassembled WGS sequence"/>
</dbReference>
<evidence type="ECO:0000256" key="4">
    <source>
        <dbReference type="ARBA" id="ARBA00023004"/>
    </source>
</evidence>
<keyword evidence="1" id="KW-0813">Transport</keyword>
<accession>A0A839ULJ9</accession>
<organism evidence="6 7">
    <name type="scientific">Simiduia aestuariiviva</name>
    <dbReference type="NCBI Taxonomy" id="1510459"/>
    <lineage>
        <taxon>Bacteria</taxon>
        <taxon>Pseudomonadati</taxon>
        <taxon>Pseudomonadota</taxon>
        <taxon>Gammaproteobacteria</taxon>
        <taxon>Cellvibrionales</taxon>
        <taxon>Cellvibrionaceae</taxon>
        <taxon>Simiduia</taxon>
    </lineage>
</organism>
<keyword evidence="7" id="KW-1185">Reference proteome</keyword>
<keyword evidence="3" id="KW-0479">Metal-binding</keyword>
<dbReference type="SUPFAM" id="SSF46458">
    <property type="entry name" value="Globin-like"/>
    <property type="match status" value="1"/>
</dbReference>
<sequence>MFAAKKPFGLMDNSFQSAGKYEGIKQLVDYFYDAMAEQSVAQKIHAMHTDADLVRRDKLTRFLCGWLGGPRLFAESYGPINIPKVHAHLNVTESERDAWLFCMQKALERMPYDEEFKVYLLDQLKVPAERIRQMSQVAREQRSHTAD</sequence>
<dbReference type="CDD" id="cd14773">
    <property type="entry name" value="TrHb2_PhHbO-like_O"/>
    <property type="match status" value="1"/>
</dbReference>
<dbReference type="PANTHER" id="PTHR47366">
    <property type="entry name" value="TWO-ON-TWO HEMOGLOBIN-3"/>
    <property type="match status" value="1"/>
</dbReference>
<evidence type="ECO:0000256" key="5">
    <source>
        <dbReference type="ARBA" id="ARBA00034496"/>
    </source>
</evidence>
<evidence type="ECO:0000256" key="2">
    <source>
        <dbReference type="ARBA" id="ARBA00022617"/>
    </source>
</evidence>
<dbReference type="RefSeq" id="WP_183910548.1">
    <property type="nucleotide sequence ID" value="NZ_JACHXZ010000003.1"/>
</dbReference>
<keyword evidence="4" id="KW-0408">Iron</keyword>
<dbReference type="InterPro" id="IPR044203">
    <property type="entry name" value="GlbO/GLB3-like"/>
</dbReference>
<dbReference type="Pfam" id="PF01152">
    <property type="entry name" value="Bac_globin"/>
    <property type="match status" value="1"/>
</dbReference>
<evidence type="ECO:0000313" key="7">
    <source>
        <dbReference type="Proteomes" id="UP000559987"/>
    </source>
</evidence>
<dbReference type="InterPro" id="IPR012292">
    <property type="entry name" value="Globin/Proto"/>
</dbReference>
<dbReference type="Gene3D" id="1.10.490.10">
    <property type="entry name" value="Globins"/>
    <property type="match status" value="1"/>
</dbReference>
<evidence type="ECO:0000313" key="6">
    <source>
        <dbReference type="EMBL" id="MBB3169054.1"/>
    </source>
</evidence>
<dbReference type="GO" id="GO:0019825">
    <property type="term" value="F:oxygen binding"/>
    <property type="evidence" value="ECO:0007669"/>
    <property type="project" value="InterPro"/>
</dbReference>
<reference evidence="6 7" key="1">
    <citation type="submission" date="2020-08" db="EMBL/GenBank/DDBJ databases">
        <title>Genomic Encyclopedia of Type Strains, Phase III (KMG-III): the genomes of soil and plant-associated and newly described type strains.</title>
        <authorList>
            <person name="Whitman W."/>
        </authorList>
    </citation>
    <scope>NUCLEOTIDE SEQUENCE [LARGE SCALE GENOMIC DNA]</scope>
    <source>
        <strain evidence="6 7">CECT 8571</strain>
    </source>
</reference>
<dbReference type="GO" id="GO:0046872">
    <property type="term" value="F:metal ion binding"/>
    <property type="evidence" value="ECO:0007669"/>
    <property type="project" value="UniProtKB-KW"/>
</dbReference>
<keyword evidence="2" id="KW-0349">Heme</keyword>
<dbReference type="AlphaFoldDB" id="A0A839ULJ9"/>
<evidence type="ECO:0000256" key="1">
    <source>
        <dbReference type="ARBA" id="ARBA00022448"/>
    </source>
</evidence>